<dbReference type="GO" id="GO:0006857">
    <property type="term" value="P:oligopeptide transport"/>
    <property type="evidence" value="ECO:0007669"/>
    <property type="project" value="InterPro"/>
</dbReference>
<dbReference type="InterPro" id="IPR036259">
    <property type="entry name" value="MFS_trans_sf"/>
</dbReference>
<dbReference type="InParanoid" id="A0A7M7K6F0"/>
<dbReference type="RefSeq" id="XP_022662346.1">
    <property type="nucleotide sequence ID" value="XM_022806611.1"/>
</dbReference>
<dbReference type="OrthoDB" id="10071041at2759"/>
<dbReference type="InterPro" id="IPR018456">
    <property type="entry name" value="PTR2_symporter_CS"/>
</dbReference>
<reference evidence="11" key="1">
    <citation type="submission" date="2021-01" db="UniProtKB">
        <authorList>
            <consortium name="EnsemblMetazoa"/>
        </authorList>
    </citation>
    <scope>IDENTIFICATION</scope>
</reference>
<dbReference type="AlphaFoldDB" id="A0A7M7K6F0"/>
<dbReference type="FunFam" id="1.20.1250.20:FF:000049">
    <property type="entry name" value="Solute carrier family 15 member 2"/>
    <property type="match status" value="1"/>
</dbReference>
<feature type="transmembrane region" description="Helical" evidence="10">
    <location>
        <begin position="211"/>
        <end position="231"/>
    </location>
</feature>
<dbReference type="Gene3D" id="1.20.1250.20">
    <property type="entry name" value="MFS general substrate transporter like domains"/>
    <property type="match status" value="2"/>
</dbReference>
<keyword evidence="4 10" id="KW-0812">Transmembrane</keyword>
<evidence type="ECO:0000256" key="7">
    <source>
        <dbReference type="ARBA" id="ARBA00022989"/>
    </source>
</evidence>
<comment type="similarity">
    <text evidence="2">Belongs to the major facilitator superfamily. Proton-dependent oligopeptide transporter (POT/PTR) (TC 2.A.17) family.</text>
</comment>
<keyword evidence="12" id="KW-1185">Reference proteome</keyword>
<dbReference type="InterPro" id="IPR000109">
    <property type="entry name" value="POT_fam"/>
</dbReference>
<feature type="transmembrane region" description="Helical" evidence="10">
    <location>
        <begin position="111"/>
        <end position="131"/>
    </location>
</feature>
<keyword evidence="3" id="KW-0813">Transport</keyword>
<name>A0A7M7K6F0_VARDE</name>
<protein>
    <recommendedName>
        <fullName evidence="9">Oligopeptide transporter 1</fullName>
    </recommendedName>
</protein>
<evidence type="ECO:0000256" key="3">
    <source>
        <dbReference type="ARBA" id="ARBA00022448"/>
    </source>
</evidence>
<organism evidence="11 12">
    <name type="scientific">Varroa destructor</name>
    <name type="common">Honeybee mite</name>
    <dbReference type="NCBI Taxonomy" id="109461"/>
    <lineage>
        <taxon>Eukaryota</taxon>
        <taxon>Metazoa</taxon>
        <taxon>Ecdysozoa</taxon>
        <taxon>Arthropoda</taxon>
        <taxon>Chelicerata</taxon>
        <taxon>Arachnida</taxon>
        <taxon>Acari</taxon>
        <taxon>Parasitiformes</taxon>
        <taxon>Mesostigmata</taxon>
        <taxon>Gamasina</taxon>
        <taxon>Dermanyssoidea</taxon>
        <taxon>Varroidae</taxon>
        <taxon>Varroa</taxon>
    </lineage>
</organism>
<evidence type="ECO:0000256" key="4">
    <source>
        <dbReference type="ARBA" id="ARBA00022692"/>
    </source>
</evidence>
<dbReference type="GO" id="GO:0022857">
    <property type="term" value="F:transmembrane transporter activity"/>
    <property type="evidence" value="ECO:0007669"/>
    <property type="project" value="InterPro"/>
</dbReference>
<sequence>MAVPNHLLNLRTHWEATKTETCKPGMETLESAAKEIPYPKSVFFIISNEFCERFSYYGMRTVLVIYLSSILLYSEEDTKSIYHAFTMACYFTPLLGAIIADSWLGKFKTIFYISIIYAIGNAVLSIGSFNLGLETQIIFSLLGLGLIAIGTGGIKPCVAAFGGDQFVRGQELYLEQFFSIFYMCINAGSVLSTAITPYLRAIPCNGRDSCFPLAFGVPAILMVISLVLFMLGSPFYRKTPPGDNVIVKLGGCISHAIANKFFRATDTREHWLDYADDIYDQKFIEEVKSVCRVMVIYIPVPIFWALFDQQGSSWTLQATRMRWQVFGFRLLPDQIQLLNPLLILILAPLFGYVLYPMCKNCGLLTKPLQKMIVGGVLAAASFIVCMFLQFAVEAQDSNAMTLINTTPCQLKVTYDLGDKHNVFAPKANGDFLKINRPYPYVVNITATCGNETQGPLNYKPDFSHRASREKLIMLRGDNKDIQVIDIPELGKGDAIDVKVFADRELDLELISSNDERFNLTRQEEPDLGDLRFYRAELQSDETYTLRYSDMTCMPGRLQTGEAYTFVVTNKTCTMNLTQAAPAMSLMWQAPQYILITTGEVLFSVTGLEFSYSEAPKSMKSVLQAGWLMTVAIGNLLVVIVAKIGLEKQSTEFLVFGLAMFADMIFFAVLAYFYTPSSALSEMASQEGEMYEVSKEELSA</sequence>
<evidence type="ECO:0000313" key="12">
    <source>
        <dbReference type="Proteomes" id="UP000594260"/>
    </source>
</evidence>
<evidence type="ECO:0000256" key="10">
    <source>
        <dbReference type="SAM" id="Phobius"/>
    </source>
</evidence>
<accession>A0A7M7K6F0</accession>
<evidence type="ECO:0000256" key="8">
    <source>
        <dbReference type="ARBA" id="ARBA00023136"/>
    </source>
</evidence>
<feature type="transmembrane region" description="Helical" evidence="10">
    <location>
        <begin position="54"/>
        <end position="74"/>
    </location>
</feature>
<dbReference type="Pfam" id="PF00854">
    <property type="entry name" value="PTR2"/>
    <property type="match status" value="2"/>
</dbReference>
<dbReference type="OMA" id="FKVIGTI"/>
<feature type="transmembrane region" description="Helical" evidence="10">
    <location>
        <begin position="652"/>
        <end position="673"/>
    </location>
</feature>
<feature type="transmembrane region" description="Helical" evidence="10">
    <location>
        <begin position="624"/>
        <end position="645"/>
    </location>
</feature>
<dbReference type="Proteomes" id="UP000594260">
    <property type="component" value="Unplaced"/>
</dbReference>
<evidence type="ECO:0000256" key="2">
    <source>
        <dbReference type="ARBA" id="ARBA00005982"/>
    </source>
</evidence>
<evidence type="ECO:0000256" key="9">
    <source>
        <dbReference type="ARBA" id="ARBA00078114"/>
    </source>
</evidence>
<dbReference type="CDD" id="cd17347">
    <property type="entry name" value="MFS_SLC15A1_2_like"/>
    <property type="match status" value="1"/>
</dbReference>
<feature type="transmembrane region" description="Helical" evidence="10">
    <location>
        <begin position="370"/>
        <end position="392"/>
    </location>
</feature>
<keyword evidence="6" id="KW-0653">Protein transport</keyword>
<feature type="transmembrane region" description="Helical" evidence="10">
    <location>
        <begin position="179"/>
        <end position="199"/>
    </location>
</feature>
<dbReference type="GO" id="GO:0015031">
    <property type="term" value="P:protein transport"/>
    <property type="evidence" value="ECO:0007669"/>
    <property type="project" value="UniProtKB-KW"/>
</dbReference>
<proteinExistence type="inferred from homology"/>
<keyword evidence="5" id="KW-0571">Peptide transport</keyword>
<keyword evidence="7 10" id="KW-1133">Transmembrane helix</keyword>
<dbReference type="PANTHER" id="PTHR11654">
    <property type="entry name" value="OLIGOPEPTIDE TRANSPORTER-RELATED"/>
    <property type="match status" value="1"/>
</dbReference>
<dbReference type="EnsemblMetazoa" id="XM_022806611">
    <property type="protein sequence ID" value="XP_022662346"/>
    <property type="gene ID" value="LOC111250821"/>
</dbReference>
<feature type="transmembrane region" description="Helical" evidence="10">
    <location>
        <begin position="337"/>
        <end position="358"/>
    </location>
</feature>
<dbReference type="GeneID" id="111250821"/>
<feature type="transmembrane region" description="Helical" evidence="10">
    <location>
        <begin position="137"/>
        <end position="158"/>
    </location>
</feature>
<keyword evidence="8 10" id="KW-0472">Membrane</keyword>
<dbReference type="PROSITE" id="PS01022">
    <property type="entry name" value="PTR2_1"/>
    <property type="match status" value="1"/>
</dbReference>
<evidence type="ECO:0000256" key="6">
    <source>
        <dbReference type="ARBA" id="ARBA00022927"/>
    </source>
</evidence>
<dbReference type="GO" id="GO:0016020">
    <property type="term" value="C:membrane"/>
    <property type="evidence" value="ECO:0007669"/>
    <property type="project" value="UniProtKB-SubCell"/>
</dbReference>
<evidence type="ECO:0000256" key="5">
    <source>
        <dbReference type="ARBA" id="ARBA00022856"/>
    </source>
</evidence>
<dbReference type="FunCoup" id="A0A7M7K6F0">
    <property type="interactions" value="56"/>
</dbReference>
<dbReference type="KEGG" id="vde:111250821"/>
<evidence type="ECO:0000256" key="1">
    <source>
        <dbReference type="ARBA" id="ARBA00004141"/>
    </source>
</evidence>
<feature type="transmembrane region" description="Helical" evidence="10">
    <location>
        <begin position="80"/>
        <end position="99"/>
    </location>
</feature>
<evidence type="ECO:0000313" key="11">
    <source>
        <dbReference type="EnsemblMetazoa" id="XP_022662346"/>
    </source>
</evidence>
<comment type="subcellular location">
    <subcellularLocation>
        <location evidence="1">Membrane</location>
        <topology evidence="1">Multi-pass membrane protein</topology>
    </subcellularLocation>
</comment>
<dbReference type="SUPFAM" id="SSF103473">
    <property type="entry name" value="MFS general substrate transporter"/>
    <property type="match status" value="1"/>
</dbReference>